<dbReference type="EMBL" id="LT828648">
    <property type="protein sequence ID" value="SLM47867.1"/>
    <property type="molecule type" value="Genomic_DNA"/>
</dbReference>
<dbReference type="OrthoDB" id="9797587at2"/>
<reference evidence="1 2" key="1">
    <citation type="submission" date="2017-03" db="EMBL/GenBank/DDBJ databases">
        <authorList>
            <person name="Afonso C.L."/>
            <person name="Miller P.J."/>
            <person name="Scott M.A."/>
            <person name="Spackman E."/>
            <person name="Goraichik I."/>
            <person name="Dimitrov K.M."/>
            <person name="Suarez D.L."/>
            <person name="Swayne D.E."/>
        </authorList>
    </citation>
    <scope>NUCLEOTIDE SEQUENCE [LARGE SCALE GENOMIC DNA]</scope>
    <source>
        <strain evidence="1">Genome sequencing of Nitrospira japonica strain NJ11</strain>
    </source>
</reference>
<protein>
    <submittedName>
        <fullName evidence="1">Uncharacterized protein</fullName>
    </submittedName>
</protein>
<dbReference type="RefSeq" id="WP_080886336.1">
    <property type="nucleotide sequence ID" value="NZ_LT828648.1"/>
</dbReference>
<name>A0A1W1I4B6_9BACT</name>
<gene>
    <name evidence="1" type="ORF">NSJP_1695</name>
</gene>
<dbReference type="STRING" id="1325564.NSJP_1695"/>
<dbReference type="KEGG" id="nja:NSJP_1695"/>
<sequence length="124" mass="13671">MAEVFHSGAFLQQCWSVHPLCIAVKRMGADRTLILSCSSCRSVHHLALGSVTVRASVVSADPQDPERPGDPDEGEVRLTECLRAHAAALSLRDMDVFKDLVLIRCAECRRHYAVAVTAFETHQK</sequence>
<evidence type="ECO:0000313" key="2">
    <source>
        <dbReference type="Proteomes" id="UP000192042"/>
    </source>
</evidence>
<dbReference type="Proteomes" id="UP000192042">
    <property type="component" value="Chromosome I"/>
</dbReference>
<proteinExistence type="predicted"/>
<keyword evidence="2" id="KW-1185">Reference proteome</keyword>
<organism evidence="1 2">
    <name type="scientific">Nitrospira japonica</name>
    <dbReference type="NCBI Taxonomy" id="1325564"/>
    <lineage>
        <taxon>Bacteria</taxon>
        <taxon>Pseudomonadati</taxon>
        <taxon>Nitrospirota</taxon>
        <taxon>Nitrospiria</taxon>
        <taxon>Nitrospirales</taxon>
        <taxon>Nitrospiraceae</taxon>
        <taxon>Nitrospira</taxon>
    </lineage>
</organism>
<accession>A0A1W1I4B6</accession>
<evidence type="ECO:0000313" key="1">
    <source>
        <dbReference type="EMBL" id="SLM47867.1"/>
    </source>
</evidence>
<dbReference type="AlphaFoldDB" id="A0A1W1I4B6"/>